<keyword evidence="2" id="KW-0813">Transport</keyword>
<proteinExistence type="predicted"/>
<dbReference type="EMBL" id="AWUE01024582">
    <property type="protein sequence ID" value="OMO50345.1"/>
    <property type="molecule type" value="Genomic_DNA"/>
</dbReference>
<feature type="transmembrane region" description="Helical" evidence="7">
    <location>
        <begin position="48"/>
        <end position="68"/>
    </location>
</feature>
<dbReference type="Proteomes" id="UP000187203">
    <property type="component" value="Unassembled WGS sequence"/>
</dbReference>
<keyword evidence="10" id="KW-1185">Reference proteome</keyword>
<dbReference type="Gene3D" id="1.20.1560.10">
    <property type="entry name" value="ABC transporter type 1, transmembrane domain"/>
    <property type="match status" value="2"/>
</dbReference>
<keyword evidence="6 7" id="KW-0472">Membrane</keyword>
<organism evidence="9 10">
    <name type="scientific">Corchorus olitorius</name>
    <dbReference type="NCBI Taxonomy" id="93759"/>
    <lineage>
        <taxon>Eukaryota</taxon>
        <taxon>Viridiplantae</taxon>
        <taxon>Streptophyta</taxon>
        <taxon>Embryophyta</taxon>
        <taxon>Tracheophyta</taxon>
        <taxon>Spermatophyta</taxon>
        <taxon>Magnoliopsida</taxon>
        <taxon>eudicotyledons</taxon>
        <taxon>Gunneridae</taxon>
        <taxon>Pentapetalae</taxon>
        <taxon>rosids</taxon>
        <taxon>malvids</taxon>
        <taxon>Malvales</taxon>
        <taxon>Malvaceae</taxon>
        <taxon>Grewioideae</taxon>
        <taxon>Apeibeae</taxon>
        <taxon>Corchorus</taxon>
    </lineage>
</organism>
<dbReference type="Pfam" id="PF00664">
    <property type="entry name" value="ABC_membrane"/>
    <property type="match status" value="1"/>
</dbReference>
<evidence type="ECO:0000259" key="8">
    <source>
        <dbReference type="PROSITE" id="PS50929"/>
    </source>
</evidence>
<dbReference type="Pfam" id="PF00005">
    <property type="entry name" value="ABC_tran"/>
    <property type="match status" value="1"/>
</dbReference>
<evidence type="ECO:0000256" key="5">
    <source>
        <dbReference type="ARBA" id="ARBA00022989"/>
    </source>
</evidence>
<dbReference type="OrthoDB" id="6500128at2759"/>
<evidence type="ECO:0000256" key="7">
    <source>
        <dbReference type="SAM" id="Phobius"/>
    </source>
</evidence>
<comment type="subcellular location">
    <subcellularLocation>
        <location evidence="1">Membrane</location>
        <topology evidence="1">Multi-pass membrane protein</topology>
    </subcellularLocation>
</comment>
<protein>
    <recommendedName>
        <fullName evidence="8">ABC transmembrane type-1 domain-containing protein</fullName>
    </recommendedName>
</protein>
<dbReference type="GO" id="GO:0090374">
    <property type="term" value="P:oligopeptide export from mitochondrion"/>
    <property type="evidence" value="ECO:0007669"/>
    <property type="project" value="TreeGrafter"/>
</dbReference>
<dbReference type="GO" id="GO:0005524">
    <property type="term" value="F:ATP binding"/>
    <property type="evidence" value="ECO:0007669"/>
    <property type="project" value="InterPro"/>
</dbReference>
<evidence type="ECO:0000256" key="4">
    <source>
        <dbReference type="ARBA" id="ARBA00022737"/>
    </source>
</evidence>
<evidence type="ECO:0000256" key="3">
    <source>
        <dbReference type="ARBA" id="ARBA00022692"/>
    </source>
</evidence>
<dbReference type="SUPFAM" id="SSF52540">
    <property type="entry name" value="P-loop containing nucleoside triphosphate hydrolases"/>
    <property type="match status" value="1"/>
</dbReference>
<dbReference type="SUPFAM" id="SSF90123">
    <property type="entry name" value="ABC transporter transmembrane region"/>
    <property type="match status" value="1"/>
</dbReference>
<dbReference type="GO" id="GO:0005743">
    <property type="term" value="C:mitochondrial inner membrane"/>
    <property type="evidence" value="ECO:0007669"/>
    <property type="project" value="TreeGrafter"/>
</dbReference>
<dbReference type="PROSITE" id="PS50929">
    <property type="entry name" value="ABC_TM1F"/>
    <property type="match status" value="1"/>
</dbReference>
<name>A0A1R3FX28_9ROSI</name>
<gene>
    <name evidence="9" type="ORF">COLO4_38111</name>
</gene>
<sequence length="318" mass="34798">MALYTAWLSSYPSNEVAWFDLDENNTGSLTAALAADATLVRSALADRLFTFVQNIALTVTAFVIAFTLSWRLSAVVIASFPLLIGASITEQLFLKGFGGNYSLAYSKATNVAREAIVNIRTVAASNFGDIMKSFMVLIITALAVAETLALTPDIVKGSQALGSVFGILHRETSIVPNDPKSNILTEIKGEIEFRNISFKYPMRPDVTIFQDLNLKTSAGNSLAIVGQRGSGKSTVISLIIRFYDPISRSVLIDGHDIKTVNLRSLRQKMSLVQQEPALFSTTIYGNIKYGKEEVSEIEILKASRAANAHRFISRRILH</sequence>
<dbReference type="AlphaFoldDB" id="A0A1R3FX28"/>
<feature type="domain" description="ABC transmembrane type-1" evidence="8">
    <location>
        <begin position="15"/>
        <end position="126"/>
    </location>
</feature>
<dbReference type="InterPro" id="IPR027417">
    <property type="entry name" value="P-loop_NTPase"/>
</dbReference>
<dbReference type="InterPro" id="IPR036640">
    <property type="entry name" value="ABC1_TM_sf"/>
</dbReference>
<dbReference type="PANTHER" id="PTHR43394:SF11">
    <property type="entry name" value="ATP-BINDING CASSETTE TRANSPORTER"/>
    <property type="match status" value="1"/>
</dbReference>
<dbReference type="GO" id="GO:0015421">
    <property type="term" value="F:ABC-type oligopeptide transporter activity"/>
    <property type="evidence" value="ECO:0007669"/>
    <property type="project" value="TreeGrafter"/>
</dbReference>
<accession>A0A1R3FX28</accession>
<keyword evidence="5 7" id="KW-1133">Transmembrane helix</keyword>
<dbReference type="PANTHER" id="PTHR43394">
    <property type="entry name" value="ATP-DEPENDENT PERMEASE MDL1, MITOCHONDRIAL"/>
    <property type="match status" value="1"/>
</dbReference>
<dbReference type="STRING" id="93759.A0A1R3FX28"/>
<keyword evidence="4" id="KW-0677">Repeat</keyword>
<dbReference type="InterPro" id="IPR039421">
    <property type="entry name" value="Type_1_exporter"/>
</dbReference>
<evidence type="ECO:0000256" key="1">
    <source>
        <dbReference type="ARBA" id="ARBA00004141"/>
    </source>
</evidence>
<dbReference type="InterPro" id="IPR011527">
    <property type="entry name" value="ABC1_TM_dom"/>
</dbReference>
<dbReference type="InterPro" id="IPR003439">
    <property type="entry name" value="ABC_transporter-like_ATP-bd"/>
</dbReference>
<feature type="transmembrane region" description="Helical" evidence="7">
    <location>
        <begin position="75"/>
        <end position="94"/>
    </location>
</feature>
<comment type="caution">
    <text evidence="9">The sequence shown here is derived from an EMBL/GenBank/DDBJ whole genome shotgun (WGS) entry which is preliminary data.</text>
</comment>
<keyword evidence="3 7" id="KW-0812">Transmembrane</keyword>
<reference evidence="10" key="1">
    <citation type="submission" date="2013-09" db="EMBL/GenBank/DDBJ databases">
        <title>Corchorus olitorius genome sequencing.</title>
        <authorList>
            <person name="Alam M."/>
            <person name="Haque M.S."/>
            <person name="Islam M.S."/>
            <person name="Emdad E.M."/>
            <person name="Islam M.M."/>
            <person name="Ahmed B."/>
            <person name="Halim A."/>
            <person name="Hossen Q.M.M."/>
            <person name="Hossain M.Z."/>
            <person name="Ahmed R."/>
            <person name="Khan M.M."/>
            <person name="Islam R."/>
            <person name="Rashid M.M."/>
            <person name="Khan S.A."/>
            <person name="Rahman M.S."/>
            <person name="Alam M."/>
            <person name="Yahiya A.S."/>
            <person name="Khan M.S."/>
            <person name="Azam M.S."/>
            <person name="Haque T."/>
            <person name="Lashkar M.Z.H."/>
            <person name="Akhand A.I."/>
            <person name="Morshed G."/>
            <person name="Roy S."/>
            <person name="Uddin K.S."/>
            <person name="Rabeya T."/>
            <person name="Hossain A.S."/>
            <person name="Chowdhury A."/>
            <person name="Snigdha A.R."/>
            <person name="Mortoza M.S."/>
            <person name="Matin S.A."/>
            <person name="Hoque S.M.E."/>
            <person name="Islam M.K."/>
            <person name="Roy D.K."/>
            <person name="Haider R."/>
            <person name="Moosa M.M."/>
            <person name="Elias S.M."/>
            <person name="Hasan A.M."/>
            <person name="Jahan S."/>
            <person name="Shafiuddin M."/>
            <person name="Mahmood N."/>
            <person name="Shommy N.S."/>
        </authorList>
    </citation>
    <scope>NUCLEOTIDE SEQUENCE [LARGE SCALE GENOMIC DNA]</scope>
    <source>
        <strain evidence="10">cv. O-4</strain>
    </source>
</reference>
<evidence type="ECO:0000313" key="10">
    <source>
        <dbReference type="Proteomes" id="UP000187203"/>
    </source>
</evidence>
<evidence type="ECO:0000256" key="6">
    <source>
        <dbReference type="ARBA" id="ARBA00023136"/>
    </source>
</evidence>
<evidence type="ECO:0000313" key="9">
    <source>
        <dbReference type="EMBL" id="OMO50345.1"/>
    </source>
</evidence>
<dbReference type="Gene3D" id="3.40.50.300">
    <property type="entry name" value="P-loop containing nucleotide triphosphate hydrolases"/>
    <property type="match status" value="1"/>
</dbReference>
<evidence type="ECO:0000256" key="2">
    <source>
        <dbReference type="ARBA" id="ARBA00022448"/>
    </source>
</evidence>
<dbReference type="GO" id="GO:0016887">
    <property type="term" value="F:ATP hydrolysis activity"/>
    <property type="evidence" value="ECO:0007669"/>
    <property type="project" value="InterPro"/>
</dbReference>